<evidence type="ECO:0000313" key="1">
    <source>
        <dbReference type="EMBL" id="ONK66644.1"/>
    </source>
</evidence>
<accession>A0A5P1ELJ4</accession>
<organism evidence="1 2">
    <name type="scientific">Asparagus officinalis</name>
    <name type="common">Garden asparagus</name>
    <dbReference type="NCBI Taxonomy" id="4686"/>
    <lineage>
        <taxon>Eukaryota</taxon>
        <taxon>Viridiplantae</taxon>
        <taxon>Streptophyta</taxon>
        <taxon>Embryophyta</taxon>
        <taxon>Tracheophyta</taxon>
        <taxon>Spermatophyta</taxon>
        <taxon>Magnoliopsida</taxon>
        <taxon>Liliopsida</taxon>
        <taxon>Asparagales</taxon>
        <taxon>Asparagaceae</taxon>
        <taxon>Asparagoideae</taxon>
        <taxon>Asparagus</taxon>
    </lineage>
</organism>
<dbReference type="EMBL" id="CM007386">
    <property type="protein sequence ID" value="ONK66644.1"/>
    <property type="molecule type" value="Genomic_DNA"/>
</dbReference>
<dbReference type="Gramene" id="ONK66644">
    <property type="protein sequence ID" value="ONK66644"/>
    <property type="gene ID" value="A4U43_C06F10490"/>
</dbReference>
<reference evidence="2" key="1">
    <citation type="journal article" date="2017" name="Nat. Commun.">
        <title>The asparagus genome sheds light on the origin and evolution of a young Y chromosome.</title>
        <authorList>
            <person name="Harkess A."/>
            <person name="Zhou J."/>
            <person name="Xu C."/>
            <person name="Bowers J.E."/>
            <person name="Van der Hulst R."/>
            <person name="Ayyampalayam S."/>
            <person name="Mercati F."/>
            <person name="Riccardi P."/>
            <person name="McKain M.R."/>
            <person name="Kakrana A."/>
            <person name="Tang H."/>
            <person name="Ray J."/>
            <person name="Groenendijk J."/>
            <person name="Arikit S."/>
            <person name="Mathioni S.M."/>
            <person name="Nakano M."/>
            <person name="Shan H."/>
            <person name="Telgmann-Rauber A."/>
            <person name="Kanno A."/>
            <person name="Yue Z."/>
            <person name="Chen H."/>
            <person name="Li W."/>
            <person name="Chen Y."/>
            <person name="Xu X."/>
            <person name="Zhang Y."/>
            <person name="Luo S."/>
            <person name="Chen H."/>
            <person name="Gao J."/>
            <person name="Mao Z."/>
            <person name="Pires J.C."/>
            <person name="Luo M."/>
            <person name="Kudrna D."/>
            <person name="Wing R.A."/>
            <person name="Meyers B.C."/>
            <person name="Yi K."/>
            <person name="Kong H."/>
            <person name="Lavrijsen P."/>
            <person name="Sunseri F."/>
            <person name="Falavigna A."/>
            <person name="Ye Y."/>
            <person name="Leebens-Mack J.H."/>
            <person name="Chen G."/>
        </authorList>
    </citation>
    <scope>NUCLEOTIDE SEQUENCE [LARGE SCALE GENOMIC DNA]</scope>
    <source>
        <strain evidence="2">cv. DH0086</strain>
    </source>
</reference>
<keyword evidence="2" id="KW-1185">Reference proteome</keyword>
<protein>
    <submittedName>
        <fullName evidence="1">Uncharacterized protein</fullName>
    </submittedName>
</protein>
<dbReference type="Proteomes" id="UP000243459">
    <property type="component" value="Chromosome 6"/>
</dbReference>
<gene>
    <name evidence="1" type="ORF">A4U43_C06F10490</name>
</gene>
<sequence length="174" mass="18395">MWTGSVRRCKAGAHLTRQHVRGAGRGACRLEGVCWRLNGSARNESSAVGLRVWRGRGLVLGRGRMATGADEGAGPVVENLGCWGETAWGCGAETRHAWRGELAAWARLSAQAIGDWTGRGCSGMAGGVGSRERLVGRAEEGERCAAGQVGSWVGRQECESRRLSDTNSTASTPD</sequence>
<evidence type="ECO:0000313" key="2">
    <source>
        <dbReference type="Proteomes" id="UP000243459"/>
    </source>
</evidence>
<proteinExistence type="predicted"/>
<name>A0A5P1ELJ4_ASPOF</name>
<dbReference type="AlphaFoldDB" id="A0A5P1ELJ4"/>